<name>A0ABP4D3E3_9ACTN</name>
<protein>
    <submittedName>
        <fullName evidence="2">Uncharacterized protein</fullName>
    </submittedName>
</protein>
<feature type="compositionally biased region" description="Basic residues" evidence="1">
    <location>
        <begin position="204"/>
        <end position="214"/>
    </location>
</feature>
<dbReference type="Proteomes" id="UP001500033">
    <property type="component" value="Unassembled WGS sequence"/>
</dbReference>
<keyword evidence="3" id="KW-1185">Reference proteome</keyword>
<sequence length="267" mass="29075">MFEVQARRQFTVPQRQHDLQQADDARGALQVSHVRLRRTDQQGAVRGTARPVHRAERRGLHRIAHRGPGPVQLDVLDLGRVDARTPAGRLEHRPLPFGVGGGQAVAGAVVANRAPLDDAVDLIPVRQRACQGLEQDHPRTLATHIPIGTLIEGEAAAVRGQGAEPGRGLRAVRDQIELHTTGERRGRLPAPQALARQVHRHQRRRLPGVHHQARPPKSQDVGQPIRGHAAVQAGQGVMTDRRRSPEPVQCAVVIRGHPDEHPGVAAA</sequence>
<comment type="caution">
    <text evidence="2">The sequence shown here is derived from an EMBL/GenBank/DDBJ whole genome shotgun (WGS) entry which is preliminary data.</text>
</comment>
<feature type="region of interest" description="Disordered" evidence="1">
    <location>
        <begin position="204"/>
        <end position="223"/>
    </location>
</feature>
<evidence type="ECO:0000256" key="1">
    <source>
        <dbReference type="SAM" id="MobiDB-lite"/>
    </source>
</evidence>
<dbReference type="EMBL" id="BAAAIE010000052">
    <property type="protein sequence ID" value="GAA0990873.1"/>
    <property type="molecule type" value="Genomic_DNA"/>
</dbReference>
<proteinExistence type="predicted"/>
<reference evidence="3" key="1">
    <citation type="journal article" date="2019" name="Int. J. Syst. Evol. Microbiol.">
        <title>The Global Catalogue of Microorganisms (GCM) 10K type strain sequencing project: providing services to taxonomists for standard genome sequencing and annotation.</title>
        <authorList>
            <consortium name="The Broad Institute Genomics Platform"/>
            <consortium name="The Broad Institute Genome Sequencing Center for Infectious Disease"/>
            <person name="Wu L."/>
            <person name="Ma J."/>
        </authorList>
    </citation>
    <scope>NUCLEOTIDE SEQUENCE [LARGE SCALE GENOMIC DNA]</scope>
    <source>
        <strain evidence="3">JCM 11445</strain>
    </source>
</reference>
<organism evidence="2 3">
    <name type="scientific">Streptomyces rhizosphaericus</name>
    <dbReference type="NCBI Taxonomy" id="114699"/>
    <lineage>
        <taxon>Bacteria</taxon>
        <taxon>Bacillati</taxon>
        <taxon>Actinomycetota</taxon>
        <taxon>Actinomycetes</taxon>
        <taxon>Kitasatosporales</taxon>
        <taxon>Streptomycetaceae</taxon>
        <taxon>Streptomyces</taxon>
        <taxon>Streptomyces violaceusniger group</taxon>
    </lineage>
</organism>
<gene>
    <name evidence="2" type="ORF">GCM10009576_067080</name>
</gene>
<evidence type="ECO:0000313" key="2">
    <source>
        <dbReference type="EMBL" id="GAA0990873.1"/>
    </source>
</evidence>
<evidence type="ECO:0000313" key="3">
    <source>
        <dbReference type="Proteomes" id="UP001500033"/>
    </source>
</evidence>
<accession>A0ABP4D3E3</accession>